<dbReference type="EMBL" id="JAULSV010000004">
    <property type="protein sequence ID" value="KAK0646303.1"/>
    <property type="molecule type" value="Genomic_DNA"/>
</dbReference>
<name>A0AA39Y5B0_9PEZI</name>
<dbReference type="Proteomes" id="UP001174936">
    <property type="component" value="Unassembled WGS sequence"/>
</dbReference>
<accession>A0AA39Y5B0</accession>
<dbReference type="AlphaFoldDB" id="A0AA39Y5B0"/>
<evidence type="ECO:0000313" key="3">
    <source>
        <dbReference type="Proteomes" id="UP001174936"/>
    </source>
</evidence>
<feature type="region of interest" description="Disordered" evidence="1">
    <location>
        <begin position="67"/>
        <end position="103"/>
    </location>
</feature>
<protein>
    <submittedName>
        <fullName evidence="2">Uncharacterized protein</fullName>
    </submittedName>
</protein>
<dbReference type="PANTHER" id="PTHR10622:SF10">
    <property type="entry name" value="HET DOMAIN-CONTAINING PROTEIN"/>
    <property type="match status" value="1"/>
</dbReference>
<proteinExistence type="predicted"/>
<evidence type="ECO:0000256" key="1">
    <source>
        <dbReference type="SAM" id="MobiDB-lite"/>
    </source>
</evidence>
<organism evidence="2 3">
    <name type="scientific">Cercophora newfieldiana</name>
    <dbReference type="NCBI Taxonomy" id="92897"/>
    <lineage>
        <taxon>Eukaryota</taxon>
        <taxon>Fungi</taxon>
        <taxon>Dikarya</taxon>
        <taxon>Ascomycota</taxon>
        <taxon>Pezizomycotina</taxon>
        <taxon>Sordariomycetes</taxon>
        <taxon>Sordariomycetidae</taxon>
        <taxon>Sordariales</taxon>
        <taxon>Lasiosphaeriaceae</taxon>
        <taxon>Cercophora</taxon>
    </lineage>
</organism>
<comment type="caution">
    <text evidence="2">The sequence shown here is derived from an EMBL/GenBank/DDBJ whole genome shotgun (WGS) entry which is preliminary data.</text>
</comment>
<keyword evidence="3" id="KW-1185">Reference proteome</keyword>
<reference evidence="2" key="1">
    <citation type="submission" date="2023-06" db="EMBL/GenBank/DDBJ databases">
        <title>Genome-scale phylogeny and comparative genomics of the fungal order Sordariales.</title>
        <authorList>
            <consortium name="Lawrence Berkeley National Laboratory"/>
            <person name="Hensen N."/>
            <person name="Bonometti L."/>
            <person name="Westerberg I."/>
            <person name="Brannstrom I.O."/>
            <person name="Guillou S."/>
            <person name="Cros-Aarteil S."/>
            <person name="Calhoun S."/>
            <person name="Haridas S."/>
            <person name="Kuo A."/>
            <person name="Mondo S."/>
            <person name="Pangilinan J."/>
            <person name="Riley R."/>
            <person name="Labutti K."/>
            <person name="Andreopoulos B."/>
            <person name="Lipzen A."/>
            <person name="Chen C."/>
            <person name="Yanf M."/>
            <person name="Daum C."/>
            <person name="Ng V."/>
            <person name="Clum A."/>
            <person name="Steindorff A."/>
            <person name="Ohm R."/>
            <person name="Martin F."/>
            <person name="Silar P."/>
            <person name="Natvig D."/>
            <person name="Lalanne C."/>
            <person name="Gautier V."/>
            <person name="Ament-Velasquez S.L."/>
            <person name="Kruys A."/>
            <person name="Hutchinson M.I."/>
            <person name="Powell A.J."/>
            <person name="Barry K."/>
            <person name="Miller A.N."/>
            <person name="Grigoriev I.V."/>
            <person name="Debuchy R."/>
            <person name="Gladieux P."/>
            <person name="Thoren M.H."/>
            <person name="Johannesson H."/>
        </authorList>
    </citation>
    <scope>NUCLEOTIDE SEQUENCE</scope>
    <source>
        <strain evidence="2">SMH2532-1</strain>
    </source>
</reference>
<evidence type="ECO:0000313" key="2">
    <source>
        <dbReference type="EMBL" id="KAK0646303.1"/>
    </source>
</evidence>
<dbReference type="PANTHER" id="PTHR10622">
    <property type="entry name" value="HET DOMAIN-CONTAINING PROTEIN"/>
    <property type="match status" value="1"/>
</dbReference>
<gene>
    <name evidence="2" type="ORF">B0T16DRAFT_413136</name>
</gene>
<sequence>MSDNCCDYSRSGFDNLASDPSPLSSLMRLLDTLDAETTRDVLGSEIPLYAILSHTWEEEVTFQQLEDPLSRSLSRSKKGYQKIKNPSAGDGFGYEGPGKRLTK</sequence>